<dbReference type="AlphaFoldDB" id="A0A8S1JB45"/>
<protein>
    <recommendedName>
        <fullName evidence="6">Homeobox domain-containing protein</fullName>
    </recommendedName>
</protein>
<proteinExistence type="predicted"/>
<evidence type="ECO:0000256" key="3">
    <source>
        <dbReference type="ARBA" id="ARBA00023242"/>
    </source>
</evidence>
<evidence type="ECO:0000259" key="6">
    <source>
        <dbReference type="PROSITE" id="PS50071"/>
    </source>
</evidence>
<dbReference type="InterPro" id="IPR001356">
    <property type="entry name" value="HD"/>
</dbReference>
<dbReference type="SUPFAM" id="SSF46689">
    <property type="entry name" value="Homeodomain-like"/>
    <property type="match status" value="1"/>
</dbReference>
<evidence type="ECO:0000256" key="5">
    <source>
        <dbReference type="SAM" id="MobiDB-lite"/>
    </source>
</evidence>
<gene>
    <name evidence="7" type="ORF">OSTQU699_LOCUS10308</name>
</gene>
<dbReference type="GO" id="GO:0003677">
    <property type="term" value="F:DNA binding"/>
    <property type="evidence" value="ECO:0007669"/>
    <property type="project" value="UniProtKB-UniRule"/>
</dbReference>
<dbReference type="Gene3D" id="1.10.10.60">
    <property type="entry name" value="Homeodomain-like"/>
    <property type="match status" value="1"/>
</dbReference>
<dbReference type="InterPro" id="IPR008422">
    <property type="entry name" value="KN_HD"/>
</dbReference>
<evidence type="ECO:0000256" key="2">
    <source>
        <dbReference type="ARBA" id="ARBA00023155"/>
    </source>
</evidence>
<sequence length="539" mass="57633">MVTDAPRLGASGESLDLRTLSEKGGPKGTSLLIEPPRPGHAFGQVVRAQCGSGEMPGNWGAMQVGGGAVVEPAGDSLDHLYHAWKSETMESPFAFEASGDQGTVQLSTLPCSGGVVMKSPSTSSSGVMLVNSGHLNTVASANLQGTHSGGVVSPHSTSVDSDKSSTIADVEMLLPQTPLIKAERKRGPEIPIESVEQMTAKSMLLRQYQSGSPGLMFQAKRMHSADGSIGSVNQPASGAYLPTSGLQFSAALVPPNVSNGMLLDNKHIIAPATVAYNALYGQQLHNLVPRTSRSSPVSPREMVNQQVQFGIAQMPASNAQAVVAAQAAIQQSQGTSARSMALEAVRSGILGTESGLVRAIPARLSPVGRAMQAPQVFSGHALGHTGLPSFTEGYGHLEDSTGHCPPKRRVQRKRENLPKESTALLKQWLLSHMLLPYPGNEEKLALCRATNLDMAQINNWFINARVRIWKPLVQKVFDKYEPVLRKQAEEEKDEQQLKRIHDARKSSTLNMITLLSGLPEARKELDEIASKSKALSKDS</sequence>
<evidence type="ECO:0000313" key="8">
    <source>
        <dbReference type="Proteomes" id="UP000708148"/>
    </source>
</evidence>
<keyword evidence="3 4" id="KW-0539">Nucleus</keyword>
<dbReference type="GO" id="GO:0006355">
    <property type="term" value="P:regulation of DNA-templated transcription"/>
    <property type="evidence" value="ECO:0007669"/>
    <property type="project" value="InterPro"/>
</dbReference>
<feature type="domain" description="Homeobox" evidence="6">
    <location>
        <begin position="408"/>
        <end position="471"/>
    </location>
</feature>
<dbReference type="PROSITE" id="PS50071">
    <property type="entry name" value="HOMEOBOX_2"/>
    <property type="match status" value="1"/>
</dbReference>
<dbReference type="PANTHER" id="PTHR11850">
    <property type="entry name" value="HOMEOBOX PROTEIN TRANSCRIPTION FACTORS"/>
    <property type="match status" value="1"/>
</dbReference>
<dbReference type="InterPro" id="IPR050224">
    <property type="entry name" value="TALE_homeobox"/>
</dbReference>
<reference evidence="7" key="1">
    <citation type="submission" date="2020-12" db="EMBL/GenBank/DDBJ databases">
        <authorList>
            <person name="Iha C."/>
        </authorList>
    </citation>
    <scope>NUCLEOTIDE SEQUENCE</scope>
</reference>
<evidence type="ECO:0000256" key="1">
    <source>
        <dbReference type="ARBA" id="ARBA00023125"/>
    </source>
</evidence>
<dbReference type="Proteomes" id="UP000708148">
    <property type="component" value="Unassembled WGS sequence"/>
</dbReference>
<accession>A0A8S1JB45</accession>
<keyword evidence="8" id="KW-1185">Reference proteome</keyword>
<dbReference type="SMART" id="SM00389">
    <property type="entry name" value="HOX"/>
    <property type="match status" value="1"/>
</dbReference>
<name>A0A8S1JB45_9CHLO</name>
<comment type="subcellular location">
    <subcellularLocation>
        <location evidence="4">Nucleus</location>
    </subcellularLocation>
</comment>
<dbReference type="InterPro" id="IPR009057">
    <property type="entry name" value="Homeodomain-like_sf"/>
</dbReference>
<dbReference type="CDD" id="cd00086">
    <property type="entry name" value="homeodomain"/>
    <property type="match status" value="1"/>
</dbReference>
<feature type="DNA-binding region" description="Homeobox" evidence="4">
    <location>
        <begin position="410"/>
        <end position="472"/>
    </location>
</feature>
<feature type="region of interest" description="Disordered" evidence="5">
    <location>
        <begin position="1"/>
        <end position="28"/>
    </location>
</feature>
<keyword evidence="2 4" id="KW-0371">Homeobox</keyword>
<evidence type="ECO:0000313" key="7">
    <source>
        <dbReference type="EMBL" id="CAD7704953.1"/>
    </source>
</evidence>
<dbReference type="GO" id="GO:0005634">
    <property type="term" value="C:nucleus"/>
    <property type="evidence" value="ECO:0007669"/>
    <property type="project" value="UniProtKB-SubCell"/>
</dbReference>
<evidence type="ECO:0000256" key="4">
    <source>
        <dbReference type="PROSITE-ProRule" id="PRU00108"/>
    </source>
</evidence>
<dbReference type="OrthoDB" id="10056939at2759"/>
<dbReference type="EMBL" id="CAJHUC010002985">
    <property type="protein sequence ID" value="CAD7704953.1"/>
    <property type="molecule type" value="Genomic_DNA"/>
</dbReference>
<organism evidence="7 8">
    <name type="scientific">Ostreobium quekettii</name>
    <dbReference type="NCBI Taxonomy" id="121088"/>
    <lineage>
        <taxon>Eukaryota</taxon>
        <taxon>Viridiplantae</taxon>
        <taxon>Chlorophyta</taxon>
        <taxon>core chlorophytes</taxon>
        <taxon>Ulvophyceae</taxon>
        <taxon>TCBD clade</taxon>
        <taxon>Bryopsidales</taxon>
        <taxon>Ostreobineae</taxon>
        <taxon>Ostreobiaceae</taxon>
        <taxon>Ostreobium</taxon>
    </lineage>
</organism>
<comment type="caution">
    <text evidence="7">The sequence shown here is derived from an EMBL/GenBank/DDBJ whole genome shotgun (WGS) entry which is preliminary data.</text>
</comment>
<dbReference type="Pfam" id="PF05920">
    <property type="entry name" value="Homeobox_KN"/>
    <property type="match status" value="1"/>
</dbReference>
<keyword evidence="1 4" id="KW-0238">DNA-binding</keyword>
<feature type="compositionally biased region" description="Basic and acidic residues" evidence="5">
    <location>
        <begin position="15"/>
        <end position="25"/>
    </location>
</feature>